<evidence type="ECO:0000256" key="2">
    <source>
        <dbReference type="ARBA" id="ARBA00022448"/>
    </source>
</evidence>
<keyword evidence="3" id="KW-1003">Cell membrane</keyword>
<dbReference type="Proteomes" id="UP001321445">
    <property type="component" value="Chromosome"/>
</dbReference>
<evidence type="ECO:0000256" key="3">
    <source>
        <dbReference type="ARBA" id="ARBA00022475"/>
    </source>
</evidence>
<feature type="transmembrane region" description="Helical" evidence="7">
    <location>
        <begin position="6"/>
        <end position="25"/>
    </location>
</feature>
<dbReference type="Pfam" id="PF03600">
    <property type="entry name" value="CitMHS"/>
    <property type="match status" value="1"/>
</dbReference>
<feature type="transmembrane region" description="Helical" evidence="7">
    <location>
        <begin position="150"/>
        <end position="169"/>
    </location>
</feature>
<name>A0ABM8FL41_9BACT</name>
<feature type="domain" description="Citrate transporter-like" evidence="8">
    <location>
        <begin position="14"/>
        <end position="281"/>
    </location>
</feature>
<evidence type="ECO:0000256" key="4">
    <source>
        <dbReference type="ARBA" id="ARBA00022692"/>
    </source>
</evidence>
<sequence>MLQDFIVREWLLLASLVGVVATSFYRGAFPLYTPKDVEPIFLLFALFVVVKGIENSNLLLKTATVLERGALLPAKLVIITFLLSMVVTIDVSLVTMLPIVLSLNVRQRENLAILVALTAHVGAALTPFGTPQNLFIYSFYDVDTLRFIETIAPFSIGMLLFFLVVSFFMKATKETSFRRKKRPVEKPMALSYLVLLGIVVLCVLRLLPVGTAVLALVFVLFFDRRSLKVDYGLLLTFLAFLGLTANIKEMIGGMIHHPGHIFILSASMSQFISNVPTTLLLNRFTGEWEALLWGTNVGGFGSLVAALANLITYKLYVAYGDRQRVGIFAKKFVVAGYVAFFVGFLIHFVCYDYLYGDFERLIVFLFQT</sequence>
<dbReference type="PANTHER" id="PTHR43302:SF5">
    <property type="entry name" value="TRANSPORTER ARSB-RELATED"/>
    <property type="match status" value="1"/>
</dbReference>
<reference evidence="9 10" key="1">
    <citation type="submission" date="2023-03" db="EMBL/GenBank/DDBJ databases">
        <title>Description of Hydrogenimonas sp. ISO32.</title>
        <authorList>
            <person name="Mino S."/>
            <person name="Fukazawa S."/>
            <person name="Sawabe T."/>
        </authorList>
    </citation>
    <scope>NUCLEOTIDE SEQUENCE [LARGE SCALE GENOMIC DNA]</scope>
    <source>
        <strain evidence="9 10">ISO32</strain>
    </source>
</reference>
<feature type="transmembrane region" description="Helical" evidence="7">
    <location>
        <begin position="190"/>
        <end position="222"/>
    </location>
</feature>
<feature type="transmembrane region" description="Helical" evidence="7">
    <location>
        <begin position="111"/>
        <end position="130"/>
    </location>
</feature>
<keyword evidence="6 7" id="KW-0472">Membrane</keyword>
<evidence type="ECO:0000313" key="9">
    <source>
        <dbReference type="EMBL" id="BDY12132.1"/>
    </source>
</evidence>
<organism evidence="9 10">
    <name type="scientific">Hydrogenimonas cancrithermarum</name>
    <dbReference type="NCBI Taxonomy" id="2993563"/>
    <lineage>
        <taxon>Bacteria</taxon>
        <taxon>Pseudomonadati</taxon>
        <taxon>Campylobacterota</taxon>
        <taxon>Epsilonproteobacteria</taxon>
        <taxon>Campylobacterales</taxon>
        <taxon>Hydrogenimonadaceae</taxon>
        <taxon>Hydrogenimonas</taxon>
    </lineage>
</organism>
<protein>
    <recommendedName>
        <fullName evidence="8">Citrate transporter-like domain-containing protein</fullName>
    </recommendedName>
</protein>
<comment type="subcellular location">
    <subcellularLocation>
        <location evidence="1">Cell membrane</location>
        <topology evidence="1">Multi-pass membrane protein</topology>
    </subcellularLocation>
</comment>
<keyword evidence="10" id="KW-1185">Reference proteome</keyword>
<evidence type="ECO:0000256" key="6">
    <source>
        <dbReference type="ARBA" id="ARBA00023136"/>
    </source>
</evidence>
<feature type="transmembrane region" description="Helical" evidence="7">
    <location>
        <begin position="291"/>
        <end position="311"/>
    </location>
</feature>
<evidence type="ECO:0000256" key="1">
    <source>
        <dbReference type="ARBA" id="ARBA00004651"/>
    </source>
</evidence>
<feature type="transmembrane region" description="Helical" evidence="7">
    <location>
        <begin position="73"/>
        <end position="99"/>
    </location>
</feature>
<gene>
    <name evidence="9" type="ORF">HCR_04440</name>
</gene>
<accession>A0ABM8FL41</accession>
<feature type="transmembrane region" description="Helical" evidence="7">
    <location>
        <begin position="332"/>
        <end position="354"/>
    </location>
</feature>
<keyword evidence="4 7" id="KW-0812">Transmembrane</keyword>
<dbReference type="EMBL" id="AP027370">
    <property type="protein sequence ID" value="BDY12132.1"/>
    <property type="molecule type" value="Genomic_DNA"/>
</dbReference>
<keyword evidence="5 7" id="KW-1133">Transmembrane helix</keyword>
<proteinExistence type="predicted"/>
<dbReference type="InterPro" id="IPR004680">
    <property type="entry name" value="Cit_transptr-like_dom"/>
</dbReference>
<evidence type="ECO:0000256" key="7">
    <source>
        <dbReference type="SAM" id="Phobius"/>
    </source>
</evidence>
<feature type="transmembrane region" description="Helical" evidence="7">
    <location>
        <begin position="259"/>
        <end position="279"/>
    </location>
</feature>
<evidence type="ECO:0000256" key="5">
    <source>
        <dbReference type="ARBA" id="ARBA00022989"/>
    </source>
</evidence>
<evidence type="ECO:0000259" key="8">
    <source>
        <dbReference type="Pfam" id="PF03600"/>
    </source>
</evidence>
<dbReference type="PANTHER" id="PTHR43302">
    <property type="entry name" value="TRANSPORTER ARSB-RELATED"/>
    <property type="match status" value="1"/>
</dbReference>
<keyword evidence="2" id="KW-0813">Transport</keyword>
<feature type="transmembrane region" description="Helical" evidence="7">
    <location>
        <begin position="228"/>
        <end position="247"/>
    </location>
</feature>
<evidence type="ECO:0000313" key="10">
    <source>
        <dbReference type="Proteomes" id="UP001321445"/>
    </source>
</evidence>